<protein>
    <submittedName>
        <fullName evidence="1">PCI domain-containing protein 2 homolog (DmPCID2) (CSN12-like protein)</fullName>
    </submittedName>
</protein>
<comment type="caution">
    <text evidence="1">The sequence shown here is derived from an EMBL/GenBank/DDBJ whole genome shotgun (WGS) entry which is preliminary data.</text>
</comment>
<dbReference type="EMBL" id="CAXAMM010002925">
    <property type="protein sequence ID" value="CAK8997922.1"/>
    <property type="molecule type" value="Genomic_DNA"/>
</dbReference>
<name>A0ABP0I7E4_9DINO</name>
<evidence type="ECO:0000313" key="1">
    <source>
        <dbReference type="EMBL" id="CAK8997922.1"/>
    </source>
</evidence>
<evidence type="ECO:0000313" key="2">
    <source>
        <dbReference type="Proteomes" id="UP001642464"/>
    </source>
</evidence>
<dbReference type="Proteomes" id="UP001642464">
    <property type="component" value="Unassembled WGS sequence"/>
</dbReference>
<sequence>MTEVFEHNLQGADEKLTWAFNNCPEKFVNMKEPRLNDSPPSPSAQAKHSFASSELLTELLHKYDLDVFVDVVKAIKEGNVQLFNSKMQELSAVGVSAKTNPPKPLLCLSKV</sequence>
<gene>
    <name evidence="1" type="ORF">SCF082_LOCUS5410</name>
</gene>
<accession>A0ABP0I7E4</accession>
<keyword evidence="2" id="KW-1185">Reference proteome</keyword>
<organism evidence="1 2">
    <name type="scientific">Durusdinium trenchii</name>
    <dbReference type="NCBI Taxonomy" id="1381693"/>
    <lineage>
        <taxon>Eukaryota</taxon>
        <taxon>Sar</taxon>
        <taxon>Alveolata</taxon>
        <taxon>Dinophyceae</taxon>
        <taxon>Suessiales</taxon>
        <taxon>Symbiodiniaceae</taxon>
        <taxon>Durusdinium</taxon>
    </lineage>
</organism>
<proteinExistence type="predicted"/>
<reference evidence="1 2" key="1">
    <citation type="submission" date="2024-02" db="EMBL/GenBank/DDBJ databases">
        <authorList>
            <person name="Chen Y."/>
            <person name="Shah S."/>
            <person name="Dougan E. K."/>
            <person name="Thang M."/>
            <person name="Chan C."/>
        </authorList>
    </citation>
    <scope>NUCLEOTIDE SEQUENCE [LARGE SCALE GENOMIC DNA]</scope>
</reference>